<keyword evidence="3" id="KW-1185">Reference proteome</keyword>
<organism evidence="2 3">
    <name type="scientific">Gracilimonas mengyeensis</name>
    <dbReference type="NCBI Taxonomy" id="1302730"/>
    <lineage>
        <taxon>Bacteria</taxon>
        <taxon>Pseudomonadati</taxon>
        <taxon>Balneolota</taxon>
        <taxon>Balneolia</taxon>
        <taxon>Balneolales</taxon>
        <taxon>Balneolaceae</taxon>
        <taxon>Gracilimonas</taxon>
    </lineage>
</organism>
<dbReference type="AlphaFoldDB" id="A0A521E1W6"/>
<evidence type="ECO:0000256" key="1">
    <source>
        <dbReference type="SAM" id="SignalP"/>
    </source>
</evidence>
<evidence type="ECO:0008006" key="4">
    <source>
        <dbReference type="Google" id="ProtNLM"/>
    </source>
</evidence>
<feature type="chain" id="PRO_5022156048" description="DUF3078 domain-containing protein" evidence="1">
    <location>
        <begin position="24"/>
        <end position="292"/>
    </location>
</feature>
<protein>
    <recommendedName>
        <fullName evidence="4">DUF3078 domain-containing protein</fullName>
    </recommendedName>
</protein>
<name>A0A521E1W6_9BACT</name>
<accession>A0A521E1W6</accession>
<sequence length="292" mass="32267">MKLMIKSILAFAVLLSVADSVQSQTITIPDTLKGWEQSWVANLNGSQASYNNWSQGGVSSISGTASSVYMLLYQEDLFSYGFRTNLKYGQSNVKGEGVRKTNDVISITNRFNYAFANHESWSGYANINFRTQFDKGYKYATEDGQPDVLISDFMAPGYLTEGAGIAYKPEGGSFVFEAGLGLKQTIVTDDSLAQNYGLEPDETIRSEGGLTTGITFEKEIFENIVYTSGVETFTNFLIPVDETDVIWSNELIGKINSIVSASFQFEMRYDNDFSSELQVKQVLSAGVSVNLY</sequence>
<evidence type="ECO:0000313" key="3">
    <source>
        <dbReference type="Proteomes" id="UP000317557"/>
    </source>
</evidence>
<proteinExistence type="predicted"/>
<dbReference type="EMBL" id="FXTP01000010">
    <property type="protein sequence ID" value="SMO77938.1"/>
    <property type="molecule type" value="Genomic_DNA"/>
</dbReference>
<dbReference type="Pfam" id="PF11276">
    <property type="entry name" value="DUF3078"/>
    <property type="match status" value="1"/>
</dbReference>
<dbReference type="InterPro" id="IPR021428">
    <property type="entry name" value="DUF3078"/>
</dbReference>
<dbReference type="RefSeq" id="WP_142454900.1">
    <property type="nucleotide sequence ID" value="NZ_FXTP01000010.1"/>
</dbReference>
<evidence type="ECO:0000313" key="2">
    <source>
        <dbReference type="EMBL" id="SMO77938.1"/>
    </source>
</evidence>
<reference evidence="2 3" key="1">
    <citation type="submission" date="2017-05" db="EMBL/GenBank/DDBJ databases">
        <authorList>
            <person name="Varghese N."/>
            <person name="Submissions S."/>
        </authorList>
    </citation>
    <scope>NUCLEOTIDE SEQUENCE [LARGE SCALE GENOMIC DNA]</scope>
    <source>
        <strain evidence="2 3">DSM 21985</strain>
    </source>
</reference>
<dbReference type="OrthoDB" id="1495718at2"/>
<gene>
    <name evidence="2" type="ORF">SAMN06265219_11084</name>
</gene>
<feature type="signal peptide" evidence="1">
    <location>
        <begin position="1"/>
        <end position="23"/>
    </location>
</feature>
<dbReference type="Proteomes" id="UP000317557">
    <property type="component" value="Unassembled WGS sequence"/>
</dbReference>
<keyword evidence="1" id="KW-0732">Signal</keyword>